<dbReference type="Pfam" id="PF20586">
    <property type="entry name" value="DUF6788"/>
    <property type="match status" value="1"/>
</dbReference>
<name>A0A830FWV3_HALAR</name>
<sequence length="78" mass="8885">MAPGKDETEDAVAVNTPEEWADDKDEWDEKVEEAYEAAVISHSKGTLTMKTINDREYYYLQWRDGGRVTSQYVAPVSP</sequence>
<accession>A0A830FWV3</accession>
<comment type="caution">
    <text evidence="2">The sequence shown here is derived from an EMBL/GenBank/DDBJ whole genome shotgun (WGS) entry which is preliminary data.</text>
</comment>
<evidence type="ECO:0000313" key="5">
    <source>
        <dbReference type="Proteomes" id="UP001248536"/>
    </source>
</evidence>
<gene>
    <name evidence="2" type="ORF">GCM10009006_35790</name>
    <name evidence="3" type="ORF">NC662_18995</name>
</gene>
<dbReference type="EMBL" id="JAMQCP010000005">
    <property type="protein sequence ID" value="MDS0255794.1"/>
    <property type="molecule type" value="Genomic_DNA"/>
</dbReference>
<proteinExistence type="predicted"/>
<dbReference type="EMBL" id="BMON01000007">
    <property type="protein sequence ID" value="GGM51451.1"/>
    <property type="molecule type" value="Genomic_DNA"/>
</dbReference>
<reference evidence="2" key="2">
    <citation type="submission" date="2020-09" db="EMBL/GenBank/DDBJ databases">
        <authorList>
            <person name="Sun Q."/>
            <person name="Ohkuma M."/>
        </authorList>
    </citation>
    <scope>NUCLEOTIDE SEQUENCE</scope>
    <source>
        <strain evidence="2">JCM 15759</strain>
    </source>
</reference>
<organism evidence="2 4">
    <name type="scientific">Haloarcula argentinensis</name>
    <dbReference type="NCBI Taxonomy" id="43776"/>
    <lineage>
        <taxon>Archaea</taxon>
        <taxon>Methanobacteriati</taxon>
        <taxon>Methanobacteriota</taxon>
        <taxon>Stenosarchaea group</taxon>
        <taxon>Halobacteria</taxon>
        <taxon>Halobacteriales</taxon>
        <taxon>Haloarculaceae</taxon>
        <taxon>Haloarcula</taxon>
    </lineage>
</organism>
<reference evidence="2" key="1">
    <citation type="journal article" date="2014" name="Int. J. Syst. Evol. Microbiol.">
        <title>Complete genome sequence of Corynebacterium casei LMG S-19264T (=DSM 44701T), isolated from a smear-ripened cheese.</title>
        <authorList>
            <consortium name="US DOE Joint Genome Institute (JGI-PGF)"/>
            <person name="Walter F."/>
            <person name="Albersmeier A."/>
            <person name="Kalinowski J."/>
            <person name="Ruckert C."/>
        </authorList>
    </citation>
    <scope>NUCLEOTIDE SEQUENCE</scope>
    <source>
        <strain evidence="2">JCM 15759</strain>
    </source>
</reference>
<evidence type="ECO:0000259" key="1">
    <source>
        <dbReference type="Pfam" id="PF20586"/>
    </source>
</evidence>
<dbReference type="Proteomes" id="UP001248536">
    <property type="component" value="Unassembled WGS sequence"/>
</dbReference>
<protein>
    <recommendedName>
        <fullName evidence="1">DUF6788 domain-containing protein</fullName>
    </recommendedName>
</protein>
<evidence type="ECO:0000313" key="4">
    <source>
        <dbReference type="Proteomes" id="UP000656367"/>
    </source>
</evidence>
<dbReference type="AlphaFoldDB" id="A0A830FWV3"/>
<dbReference type="Proteomes" id="UP000656367">
    <property type="component" value="Unassembled WGS sequence"/>
</dbReference>
<evidence type="ECO:0000313" key="3">
    <source>
        <dbReference type="EMBL" id="MDS0255794.1"/>
    </source>
</evidence>
<reference evidence="3 5" key="3">
    <citation type="submission" date="2022-06" db="EMBL/GenBank/DDBJ databases">
        <title>Haloarcula sp. a new haloarchaeum isolate from saline soil.</title>
        <authorList>
            <person name="Strakova D."/>
            <person name="Galisteo C."/>
            <person name="Sanchez-Porro C."/>
            <person name="Ventosa A."/>
        </authorList>
    </citation>
    <scope>NUCLEOTIDE SEQUENCE [LARGE SCALE GENOMIC DNA]</scope>
    <source>
        <strain evidence="3 5">JCM 15760</strain>
    </source>
</reference>
<dbReference type="RefSeq" id="WP_005532601.1">
    <property type="nucleotide sequence ID" value="NZ_BAABDY010000005.1"/>
</dbReference>
<dbReference type="InterPro" id="IPR046738">
    <property type="entry name" value="DUF6788"/>
</dbReference>
<evidence type="ECO:0000313" key="2">
    <source>
        <dbReference type="EMBL" id="GGM51451.1"/>
    </source>
</evidence>
<keyword evidence="5" id="KW-1185">Reference proteome</keyword>
<feature type="domain" description="DUF6788" evidence="1">
    <location>
        <begin position="29"/>
        <end position="77"/>
    </location>
</feature>